<protein>
    <recommendedName>
        <fullName evidence="5">Calcipressin</fullName>
    </recommendedName>
</protein>
<proteinExistence type="inferred from homology"/>
<organism evidence="3 4">
    <name type="scientific">Candidozyma pseudohaemuli</name>
    <dbReference type="NCBI Taxonomy" id="418784"/>
    <lineage>
        <taxon>Eukaryota</taxon>
        <taxon>Fungi</taxon>
        <taxon>Dikarya</taxon>
        <taxon>Ascomycota</taxon>
        <taxon>Saccharomycotina</taxon>
        <taxon>Pichiomycetes</taxon>
        <taxon>Metschnikowiaceae</taxon>
        <taxon>Candidozyma</taxon>
    </lineage>
</organism>
<dbReference type="InterPro" id="IPR006931">
    <property type="entry name" value="Calcipressin"/>
</dbReference>
<evidence type="ECO:0000256" key="1">
    <source>
        <dbReference type="ARBA" id="ARBA00008209"/>
    </source>
</evidence>
<comment type="similarity">
    <text evidence="1">Belongs to the RCAN family.</text>
</comment>
<dbReference type="GeneID" id="36568268"/>
<dbReference type="EMBL" id="PYFQ01000019">
    <property type="protein sequence ID" value="PSK34689.1"/>
    <property type="molecule type" value="Genomic_DNA"/>
</dbReference>
<reference evidence="3 4" key="1">
    <citation type="submission" date="2018-03" db="EMBL/GenBank/DDBJ databases">
        <title>Candida pseudohaemulonii genome assembly and annotation.</title>
        <authorList>
            <person name="Munoz J.F."/>
            <person name="Gade L.G."/>
            <person name="Chow N.A."/>
            <person name="Litvintseva A.P."/>
            <person name="Loparev V.N."/>
            <person name="Cuomo C.A."/>
        </authorList>
    </citation>
    <scope>NUCLEOTIDE SEQUENCE [LARGE SCALE GENOMIC DNA]</scope>
    <source>
        <strain evidence="3 4">B12108</strain>
    </source>
</reference>
<dbReference type="OrthoDB" id="17212at2759"/>
<evidence type="ECO:0000313" key="4">
    <source>
        <dbReference type="Proteomes" id="UP000241107"/>
    </source>
</evidence>
<dbReference type="RefSeq" id="XP_024711575.1">
    <property type="nucleotide sequence ID" value="XM_024860195.1"/>
</dbReference>
<dbReference type="AlphaFoldDB" id="A0A2P7YFE5"/>
<evidence type="ECO:0000313" key="3">
    <source>
        <dbReference type="EMBL" id="PSK34689.1"/>
    </source>
</evidence>
<evidence type="ECO:0008006" key="5">
    <source>
        <dbReference type="Google" id="ProtNLM"/>
    </source>
</evidence>
<feature type="region of interest" description="Disordered" evidence="2">
    <location>
        <begin position="201"/>
        <end position="222"/>
    </location>
</feature>
<dbReference type="Proteomes" id="UP000241107">
    <property type="component" value="Unassembled WGS sequence"/>
</dbReference>
<name>A0A2P7YFE5_9ASCO</name>
<evidence type="ECO:0000256" key="2">
    <source>
        <dbReference type="SAM" id="MobiDB-lite"/>
    </source>
</evidence>
<comment type="caution">
    <text evidence="3">The sequence shown here is derived from an EMBL/GenBank/DDBJ whole genome shotgun (WGS) entry which is preliminary data.</text>
</comment>
<keyword evidence="4" id="KW-1185">Reference proteome</keyword>
<dbReference type="Pfam" id="PF04847">
    <property type="entry name" value="Calcipressin"/>
    <property type="match status" value="1"/>
</dbReference>
<sequence length="222" mass="25376">MPRKPTNTLIVSRLPDSLKNDPQVLVDLLAAQSLQVELISLPKFERYIIICGTMALAIYVRDYLSSSLEKGISIGFSLKDNHLRLLEDENWTLKAEDTQFLELSLEEGSRRFLILPPLSPQSEWDDYHKVEEGPNEKAIYSPDELSHLLWDRFGGFDSSHVRRYQEDESDDEEGELLDIKQQPEVLFENIDNGVPAIVVDSVRNQKSKRTPPLPKTAMPPMN</sequence>
<dbReference type="VEuPathDB" id="FungiDB:C7M61_004881"/>
<accession>A0A2P7YFE5</accession>
<gene>
    <name evidence="3" type="ORF">C7M61_004881</name>
</gene>
<dbReference type="GO" id="GO:0019722">
    <property type="term" value="P:calcium-mediated signaling"/>
    <property type="evidence" value="ECO:0007669"/>
    <property type="project" value="InterPro"/>
</dbReference>
<dbReference type="STRING" id="418784.A0A2P7YFE5"/>